<protein>
    <submittedName>
        <fullName evidence="4">PID domain-containing protein</fullName>
    </submittedName>
</protein>
<dbReference type="EMBL" id="UZAE01013749">
    <property type="protein sequence ID" value="VDO11169.1"/>
    <property type="molecule type" value="Genomic_DNA"/>
</dbReference>
<dbReference type="WBParaSite" id="HNAJ_0001172701-mRNA-1">
    <property type="protein sequence ID" value="HNAJ_0001172701-mRNA-1"/>
    <property type="gene ID" value="HNAJ_0001172701"/>
</dbReference>
<evidence type="ECO:0000256" key="1">
    <source>
        <dbReference type="SAM" id="MobiDB-lite"/>
    </source>
</evidence>
<reference evidence="2 3" key="2">
    <citation type="submission" date="2018-11" db="EMBL/GenBank/DDBJ databases">
        <authorList>
            <consortium name="Pathogen Informatics"/>
        </authorList>
    </citation>
    <scope>NUCLEOTIDE SEQUENCE [LARGE SCALE GENOMIC DNA]</scope>
</reference>
<evidence type="ECO:0000313" key="2">
    <source>
        <dbReference type="EMBL" id="VDO11169.1"/>
    </source>
</evidence>
<feature type="region of interest" description="Disordered" evidence="1">
    <location>
        <begin position="1"/>
        <end position="25"/>
    </location>
</feature>
<name>A0A0R3TV90_RODNA</name>
<proteinExistence type="predicted"/>
<sequence length="65" mass="7217">MRPVDPEILSQIKNNRGVAPKPSDMGPVWCPYDLSTGTGGDFEFSTHRRAKKPLSNLQKMCQGVE</sequence>
<dbReference type="STRING" id="102285.A0A0R3TV90"/>
<evidence type="ECO:0000313" key="4">
    <source>
        <dbReference type="WBParaSite" id="HNAJ_0001172701-mRNA-1"/>
    </source>
</evidence>
<keyword evidence="3" id="KW-1185">Reference proteome</keyword>
<gene>
    <name evidence="2" type="ORF">HNAJ_LOCUS11717</name>
</gene>
<dbReference type="Proteomes" id="UP000278807">
    <property type="component" value="Unassembled WGS sequence"/>
</dbReference>
<dbReference type="AlphaFoldDB" id="A0A0R3TV90"/>
<reference evidence="4" key="1">
    <citation type="submission" date="2017-02" db="UniProtKB">
        <authorList>
            <consortium name="WormBaseParasite"/>
        </authorList>
    </citation>
    <scope>IDENTIFICATION</scope>
</reference>
<evidence type="ECO:0000313" key="3">
    <source>
        <dbReference type="Proteomes" id="UP000278807"/>
    </source>
</evidence>
<accession>A0A0R3TV90</accession>
<organism evidence="4">
    <name type="scientific">Rodentolepis nana</name>
    <name type="common">Dwarf tapeworm</name>
    <name type="synonym">Hymenolepis nana</name>
    <dbReference type="NCBI Taxonomy" id="102285"/>
    <lineage>
        <taxon>Eukaryota</taxon>
        <taxon>Metazoa</taxon>
        <taxon>Spiralia</taxon>
        <taxon>Lophotrochozoa</taxon>
        <taxon>Platyhelminthes</taxon>
        <taxon>Cestoda</taxon>
        <taxon>Eucestoda</taxon>
        <taxon>Cyclophyllidea</taxon>
        <taxon>Hymenolepididae</taxon>
        <taxon>Rodentolepis</taxon>
    </lineage>
</organism>